<keyword evidence="3" id="KW-0175">Coiled coil</keyword>
<keyword evidence="4" id="KW-0233">DNA recombination</keyword>
<comment type="similarity">
    <text evidence="2">Belongs to the RmuC family.</text>
</comment>
<dbReference type="Proteomes" id="UP001172778">
    <property type="component" value="Unassembled WGS sequence"/>
</dbReference>
<keyword evidence="6" id="KW-1185">Reference proteome</keyword>
<evidence type="ECO:0000313" key="5">
    <source>
        <dbReference type="EMBL" id="MDK2125076.1"/>
    </source>
</evidence>
<evidence type="ECO:0000256" key="3">
    <source>
        <dbReference type="ARBA" id="ARBA00023054"/>
    </source>
</evidence>
<dbReference type="PANTHER" id="PTHR30563:SF0">
    <property type="entry name" value="DNA RECOMBINATION PROTEIN RMUC"/>
    <property type="match status" value="1"/>
</dbReference>
<dbReference type="RefSeq" id="WP_284101389.1">
    <property type="nucleotide sequence ID" value="NZ_JARRAF010000015.1"/>
</dbReference>
<organism evidence="5 6">
    <name type="scientific">Parachitinimonas caeni</name>
    <dbReference type="NCBI Taxonomy" id="3031301"/>
    <lineage>
        <taxon>Bacteria</taxon>
        <taxon>Pseudomonadati</taxon>
        <taxon>Pseudomonadota</taxon>
        <taxon>Betaproteobacteria</taxon>
        <taxon>Neisseriales</taxon>
        <taxon>Chitinibacteraceae</taxon>
        <taxon>Parachitinimonas</taxon>
    </lineage>
</organism>
<proteinExistence type="inferred from homology"/>
<comment type="caution">
    <text evidence="5">The sequence shown here is derived from an EMBL/GenBank/DDBJ whole genome shotgun (WGS) entry which is preliminary data.</text>
</comment>
<sequence>MLEMLFGIVAIVVLLAGMLVWVRLGQLANAQKLVLETIQLQLEEKHRAVLSSMHEGMTRQAESMTNAFGQQSDRLRNSLTESNDRLREGVAQAFDRLREAVAHELRDTRQVLDLARNSQTDAMQALQLSQTQSLAESREAILRQLAEISTAIQQRQDQARSDTVETVGRVLAEQGAAQQELLLTTLRQTTQQLTQSVGEQTQKVDERLEQISGKVSERLEEGFKKTNETFTSVMARLATIDEAQKKIDGLTTNVVSLQELLGDKRSRGAYGEVQLEHLVRNVLPEAAFRLQVTLSNGTRADCLLQLPEPTGKVAVDSKFPLENYHRMFGPDVTETERALAQRAFKADVKRHIDAIGDKYIVPGETSDGAVMFIPAEAVFAEIHAYHPELVQHAMSRRVWIVSPTTMMAVLNTARAVIKDVETRRQVHIIKDALGKLGREFERFDVRMKKLADHIRQAHEDALQVQITSDKISKRFTEIEHVRLDGENQQSLPEPVTSETGLLV</sequence>
<protein>
    <submittedName>
        <fullName evidence="5">DNA recombination protein RmuC</fullName>
    </submittedName>
</protein>
<comment type="function">
    <text evidence="1">Involved in DNA recombination.</text>
</comment>
<reference evidence="5" key="1">
    <citation type="submission" date="2023-03" db="EMBL/GenBank/DDBJ databases">
        <title>Chitinimonas shenzhenensis gen. nov., sp. nov., a novel member of family Burkholderiaceae isolated from activated sludge collected in Shen Zhen, China.</title>
        <authorList>
            <person name="Wang X."/>
        </authorList>
    </citation>
    <scope>NUCLEOTIDE SEQUENCE</scope>
    <source>
        <strain evidence="5">DQS-5</strain>
    </source>
</reference>
<evidence type="ECO:0000256" key="1">
    <source>
        <dbReference type="ARBA" id="ARBA00003416"/>
    </source>
</evidence>
<dbReference type="EMBL" id="JARRAF010000015">
    <property type="protein sequence ID" value="MDK2125076.1"/>
    <property type="molecule type" value="Genomic_DNA"/>
</dbReference>
<dbReference type="Pfam" id="PF02646">
    <property type="entry name" value="RmuC"/>
    <property type="match status" value="1"/>
</dbReference>
<evidence type="ECO:0000313" key="6">
    <source>
        <dbReference type="Proteomes" id="UP001172778"/>
    </source>
</evidence>
<name>A0ABT7DYC6_9NEIS</name>
<evidence type="ECO:0000256" key="4">
    <source>
        <dbReference type="ARBA" id="ARBA00023172"/>
    </source>
</evidence>
<accession>A0ABT7DYC6</accession>
<gene>
    <name evidence="5" type="primary">rmuC</name>
    <name evidence="5" type="ORF">PZA18_13560</name>
</gene>
<dbReference type="PANTHER" id="PTHR30563">
    <property type="entry name" value="DNA RECOMBINATION PROTEIN RMUC"/>
    <property type="match status" value="1"/>
</dbReference>
<dbReference type="SUPFAM" id="SSF58113">
    <property type="entry name" value="Apolipoprotein A-I"/>
    <property type="match status" value="1"/>
</dbReference>
<evidence type="ECO:0000256" key="2">
    <source>
        <dbReference type="ARBA" id="ARBA00009840"/>
    </source>
</evidence>
<dbReference type="InterPro" id="IPR003798">
    <property type="entry name" value="DNA_recombination_RmuC"/>
</dbReference>